<feature type="compositionally biased region" description="Low complexity" evidence="1">
    <location>
        <begin position="628"/>
        <end position="637"/>
    </location>
</feature>
<feature type="region of interest" description="Disordered" evidence="1">
    <location>
        <begin position="35"/>
        <end position="54"/>
    </location>
</feature>
<dbReference type="eggNOG" id="ENOG502QTI6">
    <property type="taxonomic scope" value="Eukaryota"/>
</dbReference>
<dbReference type="OMA" id="GGMEFIA"/>
<feature type="compositionally biased region" description="Polar residues" evidence="1">
    <location>
        <begin position="35"/>
        <end position="51"/>
    </location>
</feature>
<feature type="region of interest" description="Disordered" evidence="1">
    <location>
        <begin position="429"/>
        <end position="451"/>
    </location>
</feature>
<dbReference type="Gramene" id="OB07G32730.1">
    <property type="protein sequence ID" value="OB07G32730.1"/>
    <property type="gene ID" value="OB07G32730"/>
</dbReference>
<accession>J3MPE1</accession>
<dbReference type="EnsemblPlants" id="OB07G32730.1">
    <property type="protein sequence ID" value="OB07G32730.1"/>
    <property type="gene ID" value="OB07G32730"/>
</dbReference>
<dbReference type="AlphaFoldDB" id="J3MPE1"/>
<feature type="compositionally biased region" description="Basic and acidic residues" evidence="1">
    <location>
        <begin position="442"/>
        <end position="451"/>
    </location>
</feature>
<evidence type="ECO:0000256" key="1">
    <source>
        <dbReference type="SAM" id="MobiDB-lite"/>
    </source>
</evidence>
<dbReference type="Proteomes" id="UP000006038">
    <property type="component" value="Chromosome 7"/>
</dbReference>
<feature type="compositionally biased region" description="Basic and acidic residues" evidence="1">
    <location>
        <begin position="616"/>
        <end position="626"/>
    </location>
</feature>
<evidence type="ECO:0000313" key="3">
    <source>
        <dbReference type="Proteomes" id="UP000006038"/>
    </source>
</evidence>
<name>J3MPE1_ORYBR</name>
<reference evidence="2" key="2">
    <citation type="submission" date="2013-04" db="UniProtKB">
        <authorList>
            <consortium name="EnsemblPlants"/>
        </authorList>
    </citation>
    <scope>IDENTIFICATION</scope>
</reference>
<feature type="region of interest" description="Disordered" evidence="1">
    <location>
        <begin position="197"/>
        <end position="252"/>
    </location>
</feature>
<dbReference type="HOGENOM" id="CLU_016713_0_0_1"/>
<keyword evidence="3" id="KW-1185">Reference proteome</keyword>
<organism evidence="2">
    <name type="scientific">Oryza brachyantha</name>
    <name type="common">malo sina</name>
    <dbReference type="NCBI Taxonomy" id="4533"/>
    <lineage>
        <taxon>Eukaryota</taxon>
        <taxon>Viridiplantae</taxon>
        <taxon>Streptophyta</taxon>
        <taxon>Embryophyta</taxon>
        <taxon>Tracheophyta</taxon>
        <taxon>Spermatophyta</taxon>
        <taxon>Magnoliopsida</taxon>
        <taxon>Liliopsida</taxon>
        <taxon>Poales</taxon>
        <taxon>Poaceae</taxon>
        <taxon>BOP clade</taxon>
        <taxon>Oryzoideae</taxon>
        <taxon>Oryzeae</taxon>
        <taxon>Oryzinae</taxon>
        <taxon>Oryza</taxon>
    </lineage>
</organism>
<feature type="compositionally biased region" description="Basic and acidic residues" evidence="1">
    <location>
        <begin position="512"/>
        <end position="524"/>
    </location>
</feature>
<evidence type="ECO:0000313" key="2">
    <source>
        <dbReference type="EnsemblPlants" id="OB07G32730.1"/>
    </source>
</evidence>
<protein>
    <submittedName>
        <fullName evidence="2">Uncharacterized protein</fullName>
    </submittedName>
</protein>
<feature type="region of interest" description="Disordered" evidence="1">
    <location>
        <begin position="616"/>
        <end position="637"/>
    </location>
</feature>
<feature type="region of interest" description="Disordered" evidence="1">
    <location>
        <begin position="292"/>
        <end position="331"/>
    </location>
</feature>
<feature type="compositionally biased region" description="Polar residues" evidence="1">
    <location>
        <begin position="498"/>
        <end position="511"/>
    </location>
</feature>
<reference evidence="2" key="1">
    <citation type="journal article" date="2013" name="Nat. Commun.">
        <title>Whole-genome sequencing of Oryza brachyantha reveals mechanisms underlying Oryza genome evolution.</title>
        <authorList>
            <person name="Chen J."/>
            <person name="Huang Q."/>
            <person name="Gao D."/>
            <person name="Wang J."/>
            <person name="Lang Y."/>
            <person name="Liu T."/>
            <person name="Li B."/>
            <person name="Bai Z."/>
            <person name="Luis Goicoechea J."/>
            <person name="Liang C."/>
            <person name="Chen C."/>
            <person name="Zhang W."/>
            <person name="Sun S."/>
            <person name="Liao Y."/>
            <person name="Zhang X."/>
            <person name="Yang L."/>
            <person name="Song C."/>
            <person name="Wang M."/>
            <person name="Shi J."/>
            <person name="Liu G."/>
            <person name="Liu J."/>
            <person name="Zhou H."/>
            <person name="Zhou W."/>
            <person name="Yu Q."/>
            <person name="An N."/>
            <person name="Chen Y."/>
            <person name="Cai Q."/>
            <person name="Wang B."/>
            <person name="Liu B."/>
            <person name="Min J."/>
            <person name="Huang Y."/>
            <person name="Wu H."/>
            <person name="Li Z."/>
            <person name="Zhang Y."/>
            <person name="Yin Y."/>
            <person name="Song W."/>
            <person name="Jiang J."/>
            <person name="Jackson S.A."/>
            <person name="Wing R.A."/>
            <person name="Wang J."/>
            <person name="Chen M."/>
        </authorList>
    </citation>
    <scope>NUCLEOTIDE SEQUENCE [LARGE SCALE GENOMIC DNA]</scope>
    <source>
        <strain evidence="2">cv. IRGC 101232</strain>
    </source>
</reference>
<feature type="region of interest" description="Disordered" evidence="1">
    <location>
        <begin position="464"/>
        <end position="526"/>
    </location>
</feature>
<feature type="compositionally biased region" description="Basic and acidic residues" evidence="1">
    <location>
        <begin position="197"/>
        <end position="217"/>
    </location>
</feature>
<proteinExistence type="predicted"/>
<sequence length="637" mass="70838">MPEIHASQGFLSIFRQLKYRHANGSLRPQMHSFQNEATPEVNMSSNRSTESTIKETEDITVGTASVSEEGNGELERTSSFEAWLSPNAHILQKDQMIAEEMSHYTCNNGFVSHVTQNDAIAATADFKEDSNTYRKKSVSKRSKYKGGMEFIASRVRSRFPRKLFSKKQDPRPLSVADSFRNMTSKILELKCSNIQDKDSDELRPNNRDGSKCLEKTHPVNLASPSFQEELLAGESDEPSSPEHSYKLTTKASSEHVPVLDEVASDEKITECTQEHFDDASLCEDLHQSIVHRERNGSPVPKPCSTTSITQEDSPDPTAGNASCSEGPREDMVPPLPPIQWLSSVKVRSGSRVTSPKLKTIRPQSPAGSNYVHPVKEQLETDIIRCHYSVLASHMEAPAASDVEYTADNISNRDGIPENDSGEIHDQEKDMVQPSDDMESCDPTEHSDEVRPELEIKLDPYAAMQSHQEEIQQTGNGDSDCNKKPSESFQDLYRMGKETSATQSNGPQVDNSLNHHTDEEHDTNVHPESVFSSAAEQLTKMNPPPVPRPKYSLLQVRTAPGLIYPSRKLSGEISKLPEQINDKPCNLKPVLGRGSNVTVDHSSAKVASILQRVDNIRQDRADNHEMSSDSEVSWSDSD</sequence>